<evidence type="ECO:0000259" key="6">
    <source>
        <dbReference type="Pfam" id="PF08704"/>
    </source>
</evidence>
<keyword evidence="3 5" id="KW-0949">S-adenosyl-L-methionine</keyword>
<dbReference type="EMBL" id="QMQV01000224">
    <property type="protein sequence ID" value="RLE45853.1"/>
    <property type="molecule type" value="Genomic_DNA"/>
</dbReference>
<accession>A0A497EJB4</accession>
<dbReference type="CDD" id="cd02440">
    <property type="entry name" value="AdoMet_MTases"/>
    <property type="match status" value="1"/>
</dbReference>
<dbReference type="Pfam" id="PF08704">
    <property type="entry name" value="GCD14"/>
    <property type="match status" value="1"/>
</dbReference>
<dbReference type="InterPro" id="IPR049470">
    <property type="entry name" value="TRM61_C"/>
</dbReference>
<dbReference type="PANTHER" id="PTHR12133:SF2">
    <property type="entry name" value="TRNA (ADENINE(58)-N(1))-METHYLTRANSFERASE CATALYTIC SUBUNIT TRMT61A"/>
    <property type="match status" value="1"/>
</dbReference>
<protein>
    <submittedName>
        <fullName evidence="7">tRNA methyltransferase</fullName>
    </submittedName>
</protein>
<evidence type="ECO:0000256" key="3">
    <source>
        <dbReference type="ARBA" id="ARBA00022691"/>
    </source>
</evidence>
<name>A0A497EJB4_9CREN</name>
<comment type="caution">
    <text evidence="7">The sequence shown here is derived from an EMBL/GenBank/DDBJ whole genome shotgun (WGS) entry which is preliminary data.</text>
</comment>
<sequence length="258" mass="29142">MMTLKLGDIVLLFYPERKKSWLVKIEERELHTHLGKLDLKGLIGREWGEAVTTQKGKRLFILRPTLEDMIMKFERRTQIVYPKDAGLILIRLDIGNGSKVLEIGTGSGAMTALLARAVAPNGKVVTYEVRKDFYLMARRNLERTGLLPYIEMINDDAKKAIKGSGYDAAMVDIGDPWDIVGKVANVLKPSGTFAAVTPTMNQAERLTNKLEEEGFTNIECFELMYRRIEARLGKTRPSTQMVGHTAYVITARFTFKRS</sequence>
<proteinExistence type="predicted"/>
<reference evidence="7 8" key="1">
    <citation type="submission" date="2018-06" db="EMBL/GenBank/DDBJ databases">
        <title>Extensive metabolic versatility and redundancy in microbially diverse, dynamic hydrothermal sediments.</title>
        <authorList>
            <person name="Dombrowski N."/>
            <person name="Teske A."/>
            <person name="Baker B.J."/>
        </authorList>
    </citation>
    <scope>NUCLEOTIDE SEQUENCE [LARGE SCALE GENOMIC DNA]</scope>
    <source>
        <strain evidence="7">B66_G16</strain>
    </source>
</reference>
<dbReference type="Proteomes" id="UP000278475">
    <property type="component" value="Unassembled WGS sequence"/>
</dbReference>
<dbReference type="InterPro" id="IPR029063">
    <property type="entry name" value="SAM-dependent_MTases_sf"/>
</dbReference>
<dbReference type="GO" id="GO:0030488">
    <property type="term" value="P:tRNA methylation"/>
    <property type="evidence" value="ECO:0007669"/>
    <property type="project" value="InterPro"/>
</dbReference>
<feature type="domain" description="tRNA (adenine(58)-N(1))-methyltransferase catalytic subunit TRM61 C-terminal" evidence="6">
    <location>
        <begin position="59"/>
        <end position="232"/>
    </location>
</feature>
<feature type="binding site" evidence="5">
    <location>
        <position position="172"/>
    </location>
    <ligand>
        <name>S-adenosyl-L-methionine</name>
        <dbReference type="ChEBI" id="CHEBI:59789"/>
    </ligand>
</feature>
<dbReference type="Gene3D" id="3.10.330.20">
    <property type="match status" value="1"/>
</dbReference>
<dbReference type="PROSITE" id="PS51620">
    <property type="entry name" value="SAM_TRM61"/>
    <property type="match status" value="1"/>
</dbReference>
<evidence type="ECO:0000256" key="2">
    <source>
        <dbReference type="ARBA" id="ARBA00022679"/>
    </source>
</evidence>
<evidence type="ECO:0000256" key="5">
    <source>
        <dbReference type="PIRSR" id="PIRSR017269-1"/>
    </source>
</evidence>
<feature type="binding site" evidence="5">
    <location>
        <position position="156"/>
    </location>
    <ligand>
        <name>S-adenosyl-L-methionine</name>
        <dbReference type="ChEBI" id="CHEBI:59789"/>
    </ligand>
</feature>
<dbReference type="SUPFAM" id="SSF53335">
    <property type="entry name" value="S-adenosyl-L-methionine-dependent methyltransferases"/>
    <property type="match status" value="1"/>
</dbReference>
<keyword evidence="1 7" id="KW-0489">Methyltransferase</keyword>
<dbReference type="Gene3D" id="3.40.50.150">
    <property type="entry name" value="Vaccinia Virus protein VP39"/>
    <property type="match status" value="1"/>
</dbReference>
<organism evidence="7 8">
    <name type="scientific">Thermoproteota archaeon</name>
    <dbReference type="NCBI Taxonomy" id="2056631"/>
    <lineage>
        <taxon>Archaea</taxon>
        <taxon>Thermoproteota</taxon>
    </lineage>
</organism>
<dbReference type="PANTHER" id="PTHR12133">
    <property type="entry name" value="TRNA (ADENINE(58)-N(1))-METHYLTRANSFERASE"/>
    <property type="match status" value="1"/>
</dbReference>
<keyword evidence="2" id="KW-0808">Transferase</keyword>
<evidence type="ECO:0000256" key="4">
    <source>
        <dbReference type="ARBA" id="ARBA00022694"/>
    </source>
</evidence>
<dbReference type="InterPro" id="IPR014816">
    <property type="entry name" value="tRNA_MeTrfase_Gcd14"/>
</dbReference>
<evidence type="ECO:0000256" key="1">
    <source>
        <dbReference type="ARBA" id="ARBA00022603"/>
    </source>
</evidence>
<dbReference type="GO" id="GO:0160107">
    <property type="term" value="F:tRNA (adenine(58)-N1)-methyltransferase activity"/>
    <property type="evidence" value="ECO:0007669"/>
    <property type="project" value="InterPro"/>
</dbReference>
<dbReference type="AlphaFoldDB" id="A0A497EJB4"/>
<gene>
    <name evidence="7" type="ORF">DRJ31_10725</name>
</gene>
<keyword evidence="4" id="KW-0819">tRNA processing</keyword>
<feature type="binding site" evidence="5">
    <location>
        <position position="128"/>
    </location>
    <ligand>
        <name>S-adenosyl-L-methionine</name>
        <dbReference type="ChEBI" id="CHEBI:59789"/>
    </ligand>
</feature>
<dbReference type="PIRSF" id="PIRSF017269">
    <property type="entry name" value="GCD14"/>
    <property type="match status" value="1"/>
</dbReference>
<dbReference type="FunFam" id="3.10.330.20:FF:000003">
    <property type="entry name" value="tRNA (Adenine(58)-N(1))-methyltransferase, mitochondrial isoform X1"/>
    <property type="match status" value="1"/>
</dbReference>
<evidence type="ECO:0000313" key="7">
    <source>
        <dbReference type="EMBL" id="RLE45853.1"/>
    </source>
</evidence>
<evidence type="ECO:0000313" key="8">
    <source>
        <dbReference type="Proteomes" id="UP000278475"/>
    </source>
</evidence>
<dbReference type="GO" id="GO:0031515">
    <property type="term" value="C:tRNA (m1A) methyltransferase complex"/>
    <property type="evidence" value="ECO:0007669"/>
    <property type="project" value="InterPro"/>
</dbReference>